<evidence type="ECO:0000259" key="8">
    <source>
        <dbReference type="Pfam" id="PF08439"/>
    </source>
</evidence>
<keyword evidence="3 6" id="KW-0378">Hydrolase</keyword>
<dbReference type="GO" id="GO:0006518">
    <property type="term" value="P:peptide metabolic process"/>
    <property type="evidence" value="ECO:0007669"/>
    <property type="project" value="TreeGrafter"/>
</dbReference>
<protein>
    <recommendedName>
        <fullName evidence="6">Oligopeptidase F</fullName>
        <ecNumber evidence="6">3.4.24.-</ecNumber>
    </recommendedName>
</protein>
<name>A0A318L4Z4_9FIRM</name>
<keyword evidence="10" id="KW-1185">Reference proteome</keyword>
<keyword evidence="4 6" id="KW-0862">Zinc</keyword>
<evidence type="ECO:0000256" key="4">
    <source>
        <dbReference type="ARBA" id="ARBA00022833"/>
    </source>
</evidence>
<dbReference type="OrthoDB" id="9766487at2"/>
<evidence type="ECO:0000259" key="7">
    <source>
        <dbReference type="Pfam" id="PF01432"/>
    </source>
</evidence>
<dbReference type="InterPro" id="IPR004438">
    <property type="entry name" value="Peptidase_M3B"/>
</dbReference>
<proteinExistence type="inferred from homology"/>
<dbReference type="NCBIfam" id="TIGR00181">
    <property type="entry name" value="pepF"/>
    <property type="match status" value="1"/>
</dbReference>
<dbReference type="SUPFAM" id="SSF55486">
    <property type="entry name" value="Metalloproteases ('zincins'), catalytic domain"/>
    <property type="match status" value="1"/>
</dbReference>
<dbReference type="Proteomes" id="UP000247612">
    <property type="component" value="Unassembled WGS sequence"/>
</dbReference>
<evidence type="ECO:0000256" key="3">
    <source>
        <dbReference type="ARBA" id="ARBA00022801"/>
    </source>
</evidence>
<dbReference type="GO" id="GO:0006508">
    <property type="term" value="P:proteolysis"/>
    <property type="evidence" value="ECO:0007669"/>
    <property type="project" value="UniProtKB-KW"/>
</dbReference>
<dbReference type="InterPro" id="IPR045090">
    <property type="entry name" value="Pept_M3A_M3B"/>
</dbReference>
<dbReference type="AlphaFoldDB" id="A0A318L4Z4"/>
<evidence type="ECO:0000256" key="6">
    <source>
        <dbReference type="RuleBase" id="RU368091"/>
    </source>
</evidence>
<evidence type="ECO:0000313" key="9">
    <source>
        <dbReference type="EMBL" id="PXX80543.1"/>
    </source>
</evidence>
<keyword evidence="2 6" id="KW-0479">Metal-binding</keyword>
<feature type="domain" description="Peptidase M3A/M3B catalytic" evidence="7">
    <location>
        <begin position="195"/>
        <end position="572"/>
    </location>
</feature>
<dbReference type="Pfam" id="PF08439">
    <property type="entry name" value="Peptidase_M3_N"/>
    <property type="match status" value="1"/>
</dbReference>
<comment type="caution">
    <text evidence="9">The sequence shown here is derived from an EMBL/GenBank/DDBJ whole genome shotgun (WGS) entry which is preliminary data.</text>
</comment>
<dbReference type="RefSeq" id="WP_022938345.1">
    <property type="nucleotide sequence ID" value="NZ_CABKRQ010000005.1"/>
</dbReference>
<evidence type="ECO:0000313" key="10">
    <source>
        <dbReference type="Proteomes" id="UP000247612"/>
    </source>
</evidence>
<dbReference type="EMBL" id="QJKH01000003">
    <property type="protein sequence ID" value="PXX80543.1"/>
    <property type="molecule type" value="Genomic_DNA"/>
</dbReference>
<comment type="similarity">
    <text evidence="6">Belongs to the peptidase M3B family.</text>
</comment>
<comment type="cofactor">
    <cofactor evidence="6">
        <name>Zn(2+)</name>
        <dbReference type="ChEBI" id="CHEBI:29105"/>
    </cofactor>
    <text evidence="6">Binds 1 zinc ion.</text>
</comment>
<dbReference type="Gene3D" id="1.10.1370.20">
    <property type="entry name" value="Oligoendopeptidase f, C-terminal domain"/>
    <property type="match status" value="1"/>
</dbReference>
<dbReference type="STRING" id="1034346.GCA_000313565_02040"/>
<dbReference type="GO" id="GO:0046872">
    <property type="term" value="F:metal ion binding"/>
    <property type="evidence" value="ECO:0007669"/>
    <property type="project" value="UniProtKB-UniRule"/>
</dbReference>
<reference evidence="9 10" key="1">
    <citation type="submission" date="2018-05" db="EMBL/GenBank/DDBJ databases">
        <title>Genomic Encyclopedia of Type Strains, Phase IV (KMG-IV): sequencing the most valuable type-strain genomes for metagenomic binning, comparative biology and taxonomic classification.</title>
        <authorList>
            <person name="Goeker M."/>
        </authorList>
    </citation>
    <scope>NUCLEOTIDE SEQUENCE [LARGE SCALE GENOMIC DNA]</scope>
    <source>
        <strain evidence="9 10">JC118</strain>
    </source>
</reference>
<dbReference type="CDD" id="cd09608">
    <property type="entry name" value="M3B_PepF"/>
    <property type="match status" value="1"/>
</dbReference>
<organism evidence="9 10">
    <name type="scientific">Dielma fastidiosa</name>
    <dbReference type="NCBI Taxonomy" id="1034346"/>
    <lineage>
        <taxon>Bacteria</taxon>
        <taxon>Bacillati</taxon>
        <taxon>Bacillota</taxon>
        <taxon>Erysipelotrichia</taxon>
        <taxon>Erysipelotrichales</taxon>
        <taxon>Erysipelotrichaceae</taxon>
        <taxon>Dielma</taxon>
    </lineage>
</organism>
<dbReference type="Gene3D" id="1.10.287.830">
    <property type="entry name" value="putative peptidase helix hairpin domain like"/>
    <property type="match status" value="1"/>
</dbReference>
<dbReference type="PANTHER" id="PTHR11804">
    <property type="entry name" value="PROTEASE M3 THIMET OLIGOPEPTIDASE-RELATED"/>
    <property type="match status" value="1"/>
</dbReference>
<dbReference type="InterPro" id="IPR013647">
    <property type="entry name" value="OligopepF_N_dom"/>
</dbReference>
<sequence>MKREEVLSQYKWDLSSLFPNQDAFDENIRRCEELLTALKQMEGSICKDCESFIAYMETSEAFGSCLDNAYVYAKMCCDVEPEKALNQQNLAKAELLLNTQQSELAFVDLELIRHKEIVDEYLKQPACKDFRYPISCVWKTIPHRLDEAGEKMLADMQDICDNAQRTYQSWRVTFKDVMVDGKPQFLNGATLREFLRNPDAQVRKDAYTNYFSEYKRLSAPMSNLLIGHAKGQVFNAHTRHFNSALEASLFEDDADKKLFDKVCIMANEKYISGFHAYNALKKELLELDELHYYDLNVPLVKNAEIHYTIEECFAILDEALKPLGDDYLSKLHQARDNQWIDFMTHEGKRPGAYSWGTYTSNAYVMMNFTGGYDSLSTLAHELGHSMHSTYSNENNRSMLAGYRIFVAEVASTVNEILLNRYLLSTSDNDEYKAYILYNLLEQLVGTLYRQPMFAQFEAQLHEKIEKGEAVSNQTCMDLFLRLSKENYGPEVLLDETIHGAGCYYVPHFYYNFYVYKYTLGMSVALSFAQKILSGNTSDYLSFLKMGGSESPIDELIHSGVDPNNDEVYNDAFTFFAQTLEEFKELMKK</sequence>
<dbReference type="GO" id="GO:0004222">
    <property type="term" value="F:metalloendopeptidase activity"/>
    <property type="evidence" value="ECO:0007669"/>
    <property type="project" value="UniProtKB-UniRule"/>
</dbReference>
<dbReference type="Gene3D" id="1.20.140.70">
    <property type="entry name" value="Oligopeptidase f, N-terminal domain"/>
    <property type="match status" value="1"/>
</dbReference>
<evidence type="ECO:0000256" key="1">
    <source>
        <dbReference type="ARBA" id="ARBA00022670"/>
    </source>
</evidence>
<dbReference type="EC" id="3.4.24.-" evidence="6"/>
<dbReference type="PANTHER" id="PTHR11804:SF84">
    <property type="entry name" value="SACCHAROLYSIN"/>
    <property type="match status" value="1"/>
</dbReference>
<evidence type="ECO:0000256" key="2">
    <source>
        <dbReference type="ARBA" id="ARBA00022723"/>
    </source>
</evidence>
<evidence type="ECO:0000256" key="5">
    <source>
        <dbReference type="ARBA" id="ARBA00023049"/>
    </source>
</evidence>
<accession>A0A318L4Z4</accession>
<keyword evidence="1 6" id="KW-0645">Protease</keyword>
<dbReference type="InterPro" id="IPR001567">
    <property type="entry name" value="Pept_M3A_M3B_dom"/>
</dbReference>
<comment type="function">
    <text evidence="6">Has oligopeptidase activity and degrades a variety of small bioactive peptides.</text>
</comment>
<dbReference type="Pfam" id="PF01432">
    <property type="entry name" value="Peptidase_M3"/>
    <property type="match status" value="1"/>
</dbReference>
<dbReference type="InterPro" id="IPR042088">
    <property type="entry name" value="OligoPept_F_C"/>
</dbReference>
<feature type="domain" description="Oligopeptidase F N-terminal" evidence="8">
    <location>
        <begin position="115"/>
        <end position="168"/>
    </location>
</feature>
<gene>
    <name evidence="9" type="ORF">DES51_103138</name>
</gene>
<keyword evidence="5 6" id="KW-0482">Metalloprotease</keyword>